<dbReference type="NCBIfam" id="NF003975">
    <property type="entry name" value="PRK05467.1-4"/>
    <property type="match status" value="1"/>
</dbReference>
<dbReference type="Proteomes" id="UP000240996">
    <property type="component" value="Unassembled WGS sequence"/>
</dbReference>
<proteinExistence type="inferred from homology"/>
<evidence type="ECO:0000313" key="9">
    <source>
        <dbReference type="EMBL" id="PTM44494.1"/>
    </source>
</evidence>
<dbReference type="PROSITE" id="PS51471">
    <property type="entry name" value="FE2OG_OXY"/>
    <property type="match status" value="1"/>
</dbReference>
<dbReference type="InterPro" id="IPR023550">
    <property type="entry name" value="PKHD_hydroxylase"/>
</dbReference>
<feature type="binding site" evidence="7">
    <location>
        <position position="163"/>
    </location>
    <ligand>
        <name>2-oxoglutarate</name>
        <dbReference type="ChEBI" id="CHEBI:16810"/>
    </ligand>
</feature>
<dbReference type="EMBL" id="PZZN01000003">
    <property type="protein sequence ID" value="PTM44494.1"/>
    <property type="molecule type" value="Genomic_DNA"/>
</dbReference>
<keyword evidence="6 7" id="KW-0408">Iron</keyword>
<dbReference type="Gene3D" id="2.60.120.620">
    <property type="entry name" value="q2cbj1_9rhob like domain"/>
    <property type="match status" value="1"/>
</dbReference>
<evidence type="ECO:0000256" key="2">
    <source>
        <dbReference type="ARBA" id="ARBA00022723"/>
    </source>
</evidence>
<dbReference type="GO" id="GO:0005506">
    <property type="term" value="F:iron ion binding"/>
    <property type="evidence" value="ECO:0007669"/>
    <property type="project" value="UniProtKB-UniRule"/>
</dbReference>
<accession>A0A2T4YM54</accession>
<keyword evidence="4 7" id="KW-0223">Dioxygenase</keyword>
<feature type="domain" description="Fe2OG dioxygenase" evidence="8">
    <location>
        <begin position="75"/>
        <end position="172"/>
    </location>
</feature>
<dbReference type="SMART" id="SM00702">
    <property type="entry name" value="P4Hc"/>
    <property type="match status" value="1"/>
</dbReference>
<dbReference type="GO" id="GO:0006974">
    <property type="term" value="P:DNA damage response"/>
    <property type="evidence" value="ECO:0007669"/>
    <property type="project" value="TreeGrafter"/>
</dbReference>
<dbReference type="Pfam" id="PF13640">
    <property type="entry name" value="2OG-FeII_Oxy_3"/>
    <property type="match status" value="1"/>
</dbReference>
<dbReference type="InterPro" id="IPR006620">
    <property type="entry name" value="Pro_4_hyd_alph"/>
</dbReference>
<dbReference type="GO" id="GO:0031418">
    <property type="term" value="F:L-ascorbic acid binding"/>
    <property type="evidence" value="ECO:0007669"/>
    <property type="project" value="UniProtKB-KW"/>
</dbReference>
<dbReference type="PANTHER" id="PTHR41536">
    <property type="entry name" value="PKHD-TYPE HYDROXYLASE YBIX"/>
    <property type="match status" value="1"/>
</dbReference>
<comment type="caution">
    <text evidence="9">The sequence shown here is derived from an EMBL/GenBank/DDBJ whole genome shotgun (WGS) entry which is preliminary data.</text>
</comment>
<feature type="binding site" evidence="7">
    <location>
        <position position="153"/>
    </location>
    <ligand>
        <name>Fe cation</name>
        <dbReference type="ChEBI" id="CHEBI:24875"/>
    </ligand>
</feature>
<comment type="cofactor">
    <cofactor evidence="1 7">
        <name>L-ascorbate</name>
        <dbReference type="ChEBI" id="CHEBI:38290"/>
    </cofactor>
</comment>
<dbReference type="NCBIfam" id="NF003974">
    <property type="entry name" value="PRK05467.1-3"/>
    <property type="match status" value="1"/>
</dbReference>
<reference evidence="9 10" key="1">
    <citation type="submission" date="2018-04" db="EMBL/GenBank/DDBJ databases">
        <title>Genomic Encyclopedia of Type Strains, Phase III (KMG-III): the genomes of soil and plant-associated and newly described type strains.</title>
        <authorList>
            <person name="Whitman W."/>
        </authorList>
    </citation>
    <scope>NUCLEOTIDE SEQUENCE [LARGE SCALE GENOMIC DNA]</scope>
    <source>
        <strain evidence="9 10">NW12</strain>
    </source>
</reference>
<gene>
    <name evidence="9" type="ORF">C8J24_2699</name>
</gene>
<dbReference type="PANTHER" id="PTHR41536:SF1">
    <property type="entry name" value="PKHD-TYPE HYDROXYLASE YBIX"/>
    <property type="match status" value="1"/>
</dbReference>
<evidence type="ECO:0000256" key="6">
    <source>
        <dbReference type="ARBA" id="ARBA00023004"/>
    </source>
</evidence>
<evidence type="ECO:0000256" key="3">
    <source>
        <dbReference type="ARBA" id="ARBA00022896"/>
    </source>
</evidence>
<keyword evidence="5 7" id="KW-0560">Oxidoreductase</keyword>
<evidence type="ECO:0000259" key="8">
    <source>
        <dbReference type="PROSITE" id="PS51471"/>
    </source>
</evidence>
<dbReference type="AlphaFoldDB" id="A0A2T4YM54"/>
<dbReference type="Gene3D" id="4.10.860.20">
    <property type="entry name" value="Rabenosyn, Rab binding domain"/>
    <property type="match status" value="1"/>
</dbReference>
<evidence type="ECO:0000256" key="4">
    <source>
        <dbReference type="ARBA" id="ARBA00022964"/>
    </source>
</evidence>
<feature type="binding site" evidence="7">
    <location>
        <position position="98"/>
    </location>
    <ligand>
        <name>Fe cation</name>
        <dbReference type="ChEBI" id="CHEBI:24875"/>
    </ligand>
</feature>
<sequence>MMIMIANVLDADNLQWLRDNMRKTRYVDGRRTTGREARTVKRNEQVDRSDPLLAEMQDLVVDRLLDNALFRMATRPHVVRPPLFSRYDAGMAYGSHVDDAIMGGMRTDVSVTVFLSEPEDYDGGELVIESAAGEQDVKLPAGSAVCYPTTSLHRVAPVVSGERLAAVTWVRSLVRDADARELLFDLETARHALFERLGKTPELDLLAKTQSNLLRRWAED</sequence>
<evidence type="ECO:0000313" key="10">
    <source>
        <dbReference type="Proteomes" id="UP000240996"/>
    </source>
</evidence>
<evidence type="ECO:0000256" key="7">
    <source>
        <dbReference type="HAMAP-Rule" id="MF_00657"/>
    </source>
</evidence>
<keyword evidence="3 7" id="KW-0847">Vitamin C</keyword>
<keyword evidence="2 7" id="KW-0479">Metal-binding</keyword>
<evidence type="ECO:0000256" key="5">
    <source>
        <dbReference type="ARBA" id="ARBA00023002"/>
    </source>
</evidence>
<dbReference type="InterPro" id="IPR005123">
    <property type="entry name" value="Oxoglu/Fe-dep_dioxygenase_dom"/>
</dbReference>
<dbReference type="GO" id="GO:0006879">
    <property type="term" value="P:intracellular iron ion homeostasis"/>
    <property type="evidence" value="ECO:0007669"/>
    <property type="project" value="TreeGrafter"/>
</dbReference>
<dbReference type="InterPro" id="IPR041097">
    <property type="entry name" value="PKHD_C"/>
</dbReference>
<organism evidence="9 10">
    <name type="scientific">Sphingomonas aerolata</name>
    <dbReference type="NCBI Taxonomy" id="185951"/>
    <lineage>
        <taxon>Bacteria</taxon>
        <taxon>Pseudomonadati</taxon>
        <taxon>Pseudomonadota</taxon>
        <taxon>Alphaproteobacteria</taxon>
        <taxon>Sphingomonadales</taxon>
        <taxon>Sphingomonadaceae</taxon>
        <taxon>Sphingomonas</taxon>
    </lineage>
</organism>
<dbReference type="InterPro" id="IPR044862">
    <property type="entry name" value="Pro_4_hyd_alph_FE2OG_OXY"/>
</dbReference>
<name>A0A2T4YM54_9SPHN</name>
<evidence type="ECO:0000256" key="1">
    <source>
        <dbReference type="ARBA" id="ARBA00001961"/>
    </source>
</evidence>
<comment type="cofactor">
    <cofactor evidence="7">
        <name>Fe(2+)</name>
        <dbReference type="ChEBI" id="CHEBI:29033"/>
    </cofactor>
    <text evidence="7">Binds 1 Fe(2+) ion per subunit.</text>
</comment>
<protein>
    <submittedName>
        <fullName evidence="9">PKHD-type hydroxylase</fullName>
    </submittedName>
</protein>
<dbReference type="RefSeq" id="WP_107933105.1">
    <property type="nucleotide sequence ID" value="NZ_PZZN01000003.1"/>
</dbReference>
<feature type="binding site" evidence="7">
    <location>
        <position position="96"/>
    </location>
    <ligand>
        <name>Fe cation</name>
        <dbReference type="ChEBI" id="CHEBI:24875"/>
    </ligand>
</feature>
<dbReference type="Pfam" id="PF18331">
    <property type="entry name" value="PKHD_C"/>
    <property type="match status" value="1"/>
</dbReference>
<dbReference type="HAMAP" id="MF_00657">
    <property type="entry name" value="Hydroxyl_YbiX"/>
    <property type="match status" value="1"/>
</dbReference>
<dbReference type="GO" id="GO:0016706">
    <property type="term" value="F:2-oxoglutarate-dependent dioxygenase activity"/>
    <property type="evidence" value="ECO:0007669"/>
    <property type="project" value="UniProtKB-UniRule"/>
</dbReference>
<keyword evidence="10" id="KW-1185">Reference proteome</keyword>